<evidence type="ECO:0000313" key="1">
    <source>
        <dbReference type="EMBL" id="MDB6262447.1"/>
    </source>
</evidence>
<comment type="caution">
    <text evidence="1">The sequence shown here is derived from an EMBL/GenBank/DDBJ whole genome shotgun (WGS) entry which is preliminary data.</text>
</comment>
<dbReference type="EMBL" id="JAOTGU010000011">
    <property type="protein sequence ID" value="MDB6262447.1"/>
    <property type="molecule type" value="Genomic_DNA"/>
</dbReference>
<reference evidence="1" key="2">
    <citation type="submission" date="2022-10" db="EMBL/GenBank/DDBJ databases">
        <authorList>
            <person name="Kostovova I."/>
            <person name="Moravkova M."/>
            <person name="Pechar R."/>
        </authorList>
    </citation>
    <scope>NUCLEOTIDE SEQUENCE</scope>
    <source>
        <strain evidence="1">M356A</strain>
    </source>
</reference>
<accession>A0A9X3WAW8</accession>
<sequence>MKETDDKITVYTIVLYFDYGSRNADVHGAGAVAFTDSYEEAQNLLRLEAEKEKQYLIDYCDFKPDEVEITKADDDELVLHCDGDGDGGDYSHVYLCKGNLFGYKKTI</sequence>
<reference evidence="1" key="1">
    <citation type="journal article" date="2022" name="Microorganisms">
        <title>Antibiotic Susceptibility, Resistance Gene Determinants and Corresponding Genomic Regions in Lactobacillus amylovorus Isolates Derived from Wild Boars and Domestic Pigs.</title>
        <authorList>
            <person name="Moravkova M."/>
            <person name="Kostovova I."/>
            <person name="Kavanova K."/>
            <person name="Pechar R."/>
            <person name="Stanek S."/>
            <person name="Brychta A."/>
            <person name="Zeman M."/>
            <person name="Kubasova T."/>
        </authorList>
    </citation>
    <scope>NUCLEOTIDE SEQUENCE</scope>
    <source>
        <strain evidence="1">M356A</strain>
    </source>
</reference>
<proteinExistence type="predicted"/>
<dbReference type="Proteomes" id="UP001143700">
    <property type="component" value="Unassembled WGS sequence"/>
</dbReference>
<dbReference type="AlphaFoldDB" id="A0A9X3WAW8"/>
<evidence type="ECO:0000313" key="2">
    <source>
        <dbReference type="Proteomes" id="UP001143700"/>
    </source>
</evidence>
<dbReference type="RefSeq" id="WP_271870398.1">
    <property type="nucleotide sequence ID" value="NZ_JAOTGU010000011.1"/>
</dbReference>
<protein>
    <submittedName>
        <fullName evidence="1">Uncharacterized protein</fullName>
    </submittedName>
</protein>
<gene>
    <name evidence="1" type="ORF">ODV15_07780</name>
</gene>
<name>A0A9X3WAW8_LACAM</name>
<organism evidence="1 2">
    <name type="scientific">Lactobacillus amylovorus</name>
    <dbReference type="NCBI Taxonomy" id="1604"/>
    <lineage>
        <taxon>Bacteria</taxon>
        <taxon>Bacillati</taxon>
        <taxon>Bacillota</taxon>
        <taxon>Bacilli</taxon>
        <taxon>Lactobacillales</taxon>
        <taxon>Lactobacillaceae</taxon>
        <taxon>Lactobacillus</taxon>
    </lineage>
</organism>